<gene>
    <name evidence="2" type="ORF">E4Z61_05755</name>
</gene>
<dbReference type="Pfam" id="PF00903">
    <property type="entry name" value="Glyoxalase"/>
    <property type="match status" value="1"/>
</dbReference>
<evidence type="ECO:0000313" key="3">
    <source>
        <dbReference type="Proteomes" id="UP000296284"/>
    </source>
</evidence>
<dbReference type="PROSITE" id="PS51819">
    <property type="entry name" value="VOC"/>
    <property type="match status" value="1"/>
</dbReference>
<reference evidence="2 3" key="1">
    <citation type="submission" date="2019-03" db="EMBL/GenBank/DDBJ databases">
        <title>Complete genome sequence of Citrobacter sp. SNU WT2 isolated from diseased rainbow trout.</title>
        <authorList>
            <person name="Oh W.T."/>
            <person name="Park S.C."/>
        </authorList>
    </citation>
    <scope>NUCLEOTIDE SEQUENCE [LARGE SCALE GENOMIC DNA]</scope>
    <source>
        <strain evidence="2 3">SNU WT2</strain>
    </source>
</reference>
<organism evidence="2 3">
    <name type="scientific">Citrobacter tructae</name>
    <dbReference type="NCBI Taxonomy" id="2562449"/>
    <lineage>
        <taxon>Bacteria</taxon>
        <taxon>Pseudomonadati</taxon>
        <taxon>Pseudomonadota</taxon>
        <taxon>Gammaproteobacteria</taxon>
        <taxon>Enterobacterales</taxon>
        <taxon>Enterobacteriaceae</taxon>
        <taxon>Citrobacter</taxon>
    </lineage>
</organism>
<evidence type="ECO:0000313" key="2">
    <source>
        <dbReference type="EMBL" id="QBX83237.1"/>
    </source>
</evidence>
<dbReference type="InterPro" id="IPR051332">
    <property type="entry name" value="Fosfomycin_Res_Enzymes"/>
</dbReference>
<name>A0ABX5TBQ5_9ENTR</name>
<keyword evidence="2" id="KW-0223">Dioxygenase</keyword>
<dbReference type="SUPFAM" id="SSF54593">
    <property type="entry name" value="Glyoxalase/Bleomycin resistance protein/Dihydroxybiphenyl dioxygenase"/>
    <property type="match status" value="1"/>
</dbReference>
<dbReference type="PANTHER" id="PTHR36113">
    <property type="entry name" value="LYASE, PUTATIVE-RELATED-RELATED"/>
    <property type="match status" value="1"/>
</dbReference>
<evidence type="ECO:0000259" key="1">
    <source>
        <dbReference type="PROSITE" id="PS51819"/>
    </source>
</evidence>
<keyword evidence="3" id="KW-1185">Reference proteome</keyword>
<sequence>MKIAHMALWTQDLERQAHFWVTFFGGEINEKYRSKTNPGFESYFVNIGEDIAIELMTKPGLTQHAPDNNTSGWVHLAISVGGSENVDVMAMRAKEQGILVSDPRTTGDGYYEAVIQDPDGNLIEIVA</sequence>
<keyword evidence="2" id="KW-0560">Oxidoreductase</keyword>
<feature type="domain" description="VOC" evidence="1">
    <location>
        <begin position="2"/>
        <end position="127"/>
    </location>
</feature>
<dbReference type="PANTHER" id="PTHR36113:SF1">
    <property type="entry name" value="GLYOXALASE_BLEOMYCIN RESISTANCE PROTEIN_DIOXYGENASE"/>
    <property type="match status" value="1"/>
</dbReference>
<dbReference type="Proteomes" id="UP000296284">
    <property type="component" value="Chromosome"/>
</dbReference>
<dbReference type="RefSeq" id="WP_135324883.1">
    <property type="nucleotide sequence ID" value="NZ_CP038469.1"/>
</dbReference>
<dbReference type="Gene3D" id="3.10.180.10">
    <property type="entry name" value="2,3-Dihydroxybiphenyl 1,2-Dioxygenase, domain 1"/>
    <property type="match status" value="1"/>
</dbReference>
<dbReference type="InterPro" id="IPR029068">
    <property type="entry name" value="Glyas_Bleomycin-R_OHBP_Dase"/>
</dbReference>
<dbReference type="InterPro" id="IPR004360">
    <property type="entry name" value="Glyas_Fos-R_dOase_dom"/>
</dbReference>
<proteinExistence type="predicted"/>
<dbReference type="InterPro" id="IPR037523">
    <property type="entry name" value="VOC_core"/>
</dbReference>
<dbReference type="EMBL" id="CP038469">
    <property type="protein sequence ID" value="QBX83237.1"/>
    <property type="molecule type" value="Genomic_DNA"/>
</dbReference>
<dbReference type="GO" id="GO:0051213">
    <property type="term" value="F:dioxygenase activity"/>
    <property type="evidence" value="ECO:0007669"/>
    <property type="project" value="UniProtKB-KW"/>
</dbReference>
<protein>
    <submittedName>
        <fullName evidence="2">Glyoxalase/bleomycin resistance/extradiol dioxygenase family protein</fullName>
    </submittedName>
</protein>
<accession>A0ABX5TBQ5</accession>